<dbReference type="EMBL" id="UINC01052883">
    <property type="protein sequence ID" value="SVB68729.1"/>
    <property type="molecule type" value="Genomic_DNA"/>
</dbReference>
<gene>
    <name evidence="5" type="ORF">METZ01_LOCUS221583</name>
</gene>
<dbReference type="Gene3D" id="1.20.120.910">
    <property type="entry name" value="DksA, coiled-coil domain"/>
    <property type="match status" value="1"/>
</dbReference>
<evidence type="ECO:0000256" key="2">
    <source>
        <dbReference type="ARBA" id="ARBA00022771"/>
    </source>
</evidence>
<name>A0A382G1H6_9ZZZZ</name>
<dbReference type="AlphaFoldDB" id="A0A382G1H6"/>
<keyword evidence="2" id="KW-0863">Zinc-finger</keyword>
<evidence type="ECO:0000313" key="5">
    <source>
        <dbReference type="EMBL" id="SVB68729.1"/>
    </source>
</evidence>
<evidence type="ECO:0000259" key="4">
    <source>
        <dbReference type="Pfam" id="PF01258"/>
    </source>
</evidence>
<dbReference type="InterPro" id="IPR037187">
    <property type="entry name" value="DnaK_N"/>
</dbReference>
<keyword evidence="3" id="KW-0862">Zinc</keyword>
<dbReference type="PANTHER" id="PTHR33823">
    <property type="entry name" value="RNA POLYMERASE-BINDING TRANSCRIPTION FACTOR DKSA-RELATED"/>
    <property type="match status" value="1"/>
</dbReference>
<dbReference type="InterPro" id="IPR000962">
    <property type="entry name" value="Znf_DskA_TraR"/>
</dbReference>
<dbReference type="GO" id="GO:0008270">
    <property type="term" value="F:zinc ion binding"/>
    <property type="evidence" value="ECO:0007669"/>
    <property type="project" value="UniProtKB-KW"/>
</dbReference>
<sequence length="118" mass="13470">MDETKLASFRAILEEIRFAITGEAQEKYKPKKDHLNEQVANITDDAIQSYDRQLVMELGEKELKKLRLVEEAIARINDGQYGVCPECGELISEKRLMVVPFASHCIDCLTALEKNTRI</sequence>
<proteinExistence type="predicted"/>
<protein>
    <recommendedName>
        <fullName evidence="4">Zinc finger DksA/TraR C4-type domain-containing protein</fullName>
    </recommendedName>
</protein>
<feature type="domain" description="Zinc finger DksA/TraR C4-type" evidence="4">
    <location>
        <begin position="79"/>
        <end position="113"/>
    </location>
</feature>
<dbReference type="SUPFAM" id="SSF109635">
    <property type="entry name" value="DnaK suppressor protein DksA, alpha-hairpin domain"/>
    <property type="match status" value="1"/>
</dbReference>
<evidence type="ECO:0000256" key="1">
    <source>
        <dbReference type="ARBA" id="ARBA00022723"/>
    </source>
</evidence>
<organism evidence="5">
    <name type="scientific">marine metagenome</name>
    <dbReference type="NCBI Taxonomy" id="408172"/>
    <lineage>
        <taxon>unclassified sequences</taxon>
        <taxon>metagenomes</taxon>
        <taxon>ecological metagenomes</taxon>
    </lineage>
</organism>
<accession>A0A382G1H6</accession>
<dbReference type="SUPFAM" id="SSF57716">
    <property type="entry name" value="Glucocorticoid receptor-like (DNA-binding domain)"/>
    <property type="match status" value="1"/>
</dbReference>
<reference evidence="5" key="1">
    <citation type="submission" date="2018-05" db="EMBL/GenBank/DDBJ databases">
        <authorList>
            <person name="Lanie J.A."/>
            <person name="Ng W.-L."/>
            <person name="Kazmierczak K.M."/>
            <person name="Andrzejewski T.M."/>
            <person name="Davidsen T.M."/>
            <person name="Wayne K.J."/>
            <person name="Tettelin H."/>
            <person name="Glass J.I."/>
            <person name="Rusch D."/>
            <person name="Podicherti R."/>
            <person name="Tsui H.-C.T."/>
            <person name="Winkler M.E."/>
        </authorList>
    </citation>
    <scope>NUCLEOTIDE SEQUENCE</scope>
</reference>
<keyword evidence="1" id="KW-0479">Metal-binding</keyword>
<dbReference type="Pfam" id="PF01258">
    <property type="entry name" value="zf-dskA_traR"/>
    <property type="match status" value="1"/>
</dbReference>
<dbReference type="PROSITE" id="PS51128">
    <property type="entry name" value="ZF_DKSA_2"/>
    <property type="match status" value="1"/>
</dbReference>
<dbReference type="PANTHER" id="PTHR33823:SF4">
    <property type="entry name" value="GENERAL STRESS PROTEIN 16O"/>
    <property type="match status" value="1"/>
</dbReference>
<evidence type="ECO:0000256" key="3">
    <source>
        <dbReference type="ARBA" id="ARBA00022833"/>
    </source>
</evidence>